<dbReference type="Pfam" id="PF01656">
    <property type="entry name" value="CbiA"/>
    <property type="match status" value="1"/>
</dbReference>
<dbReference type="AlphaFoldDB" id="A0A8K0VDQ8"/>
<feature type="compositionally biased region" description="Basic residues" evidence="10">
    <location>
        <begin position="468"/>
        <end position="491"/>
    </location>
</feature>
<comment type="pathway">
    <text evidence="2">Cofactor biosynthesis; adenosylcobalamin biosynthesis.</text>
</comment>
<evidence type="ECO:0000256" key="10">
    <source>
        <dbReference type="SAM" id="MobiDB-lite"/>
    </source>
</evidence>
<dbReference type="InterPro" id="IPR011698">
    <property type="entry name" value="GATase_3"/>
</dbReference>
<evidence type="ECO:0000256" key="3">
    <source>
        <dbReference type="ARBA" id="ARBA00006205"/>
    </source>
</evidence>
<feature type="domain" description="CobB/CobQ-like glutamine amidotransferase" evidence="12">
    <location>
        <begin position="229"/>
        <end position="382"/>
    </location>
</feature>
<feature type="region of interest" description="Disordered" evidence="10">
    <location>
        <begin position="375"/>
        <end position="509"/>
    </location>
</feature>
<dbReference type="EMBL" id="JAESVN010000004">
    <property type="protein sequence ID" value="MBL4917945.1"/>
    <property type="molecule type" value="Genomic_DNA"/>
</dbReference>
<evidence type="ECO:0000256" key="8">
    <source>
        <dbReference type="ARBA" id="ARBA00022842"/>
    </source>
</evidence>
<dbReference type="SUPFAM" id="SSF52540">
    <property type="entry name" value="P-loop containing nucleoside triphosphate hydrolases"/>
    <property type="match status" value="1"/>
</dbReference>
<reference evidence="13" key="1">
    <citation type="submission" date="2021-01" db="EMBL/GenBank/DDBJ databases">
        <title>Tabrizicola alba sp. nov. a motile alkaliphilic bacterium isolated from a soda lake.</title>
        <authorList>
            <person name="Szuroczki S."/>
            <person name="Abbaszade G."/>
            <person name="Schumann P."/>
            <person name="Toth E."/>
        </authorList>
    </citation>
    <scope>NUCLEOTIDE SEQUENCE</scope>
    <source>
        <strain evidence="13">DMG-N-6</strain>
    </source>
</reference>
<evidence type="ECO:0000313" key="14">
    <source>
        <dbReference type="Proteomes" id="UP000648908"/>
    </source>
</evidence>
<evidence type="ECO:0000259" key="12">
    <source>
        <dbReference type="Pfam" id="PF07685"/>
    </source>
</evidence>
<feature type="compositionally biased region" description="Polar residues" evidence="10">
    <location>
        <begin position="375"/>
        <end position="388"/>
    </location>
</feature>
<keyword evidence="5" id="KW-0436">Ligase</keyword>
<evidence type="ECO:0000256" key="5">
    <source>
        <dbReference type="ARBA" id="ARBA00022598"/>
    </source>
</evidence>
<feature type="compositionally biased region" description="Gly residues" evidence="10">
    <location>
        <begin position="403"/>
        <end position="421"/>
    </location>
</feature>
<keyword evidence="4" id="KW-0169">Cobalamin biosynthesis</keyword>
<dbReference type="InterPro" id="IPR002586">
    <property type="entry name" value="CobQ/CobB/MinD/ParA_Nub-bd_dom"/>
</dbReference>
<evidence type="ECO:0000256" key="7">
    <source>
        <dbReference type="ARBA" id="ARBA00022840"/>
    </source>
</evidence>
<evidence type="ECO:0000256" key="1">
    <source>
        <dbReference type="ARBA" id="ARBA00001946"/>
    </source>
</evidence>
<evidence type="ECO:0000259" key="11">
    <source>
        <dbReference type="Pfam" id="PF01656"/>
    </source>
</evidence>
<dbReference type="GO" id="GO:0009236">
    <property type="term" value="P:cobalamin biosynthetic process"/>
    <property type="evidence" value="ECO:0007669"/>
    <property type="project" value="UniProtKB-KW"/>
</dbReference>
<comment type="cofactor">
    <cofactor evidence="1">
        <name>Mg(2+)</name>
        <dbReference type="ChEBI" id="CHEBI:18420"/>
    </cofactor>
</comment>
<proteinExistence type="inferred from homology"/>
<keyword evidence="14" id="KW-1185">Reference proteome</keyword>
<comment type="similarity">
    <text evidence="3">Belongs to the CobB/CobQ family. CobQ subfamily.</text>
</comment>
<sequence>MRLDQAPFAGVLIQSSGLALPKPLLKAFDWPAIRSRITVDGVVVRPATAIRAHLRQARGADLVIAEGSMGLFDGVAHRGETGNGASADIAALAGWPVILVLDISGQVQSAAAVALGFVRLCPGLRLAGVILNRAASSRHEALARAGMAEARIPVFGTLPKNGDVTLPERHLGLVQAFESAGLADRLAGLASFAERHLDLDAIRAAAAPDTPRDEAALPARPPLPPPGQRIALAQDAAFSFLYPHQLAGWRAAGAEILPFSPLADTPPPDAANCCWLPGGYPELHAGALSGAARFLTGLRQFADTRPVHGECGGFMVLGQSLTDKDGITHPMAGLLGHATSYASRRMHLGYRAARLLQPMPGLAAGQVLRGHEFHYSTQGTHPNGSADQPLSEIRDANDSPLPEGGGFRRMAGGGSVSGNGGHPVDPPPDGAPRAIRDRRRCDRRSARGAELGGAGRSGGDHSGLYGKAHLRCPRHRPDRRGPARRNARAAGRRCLAPRSAPDARQAGGA</sequence>
<protein>
    <submittedName>
        <fullName evidence="13">Cobyrinate a,c-diamide synthase</fullName>
    </submittedName>
</protein>
<dbReference type="Proteomes" id="UP000648908">
    <property type="component" value="Unassembled WGS sequence"/>
</dbReference>
<evidence type="ECO:0000313" key="13">
    <source>
        <dbReference type="EMBL" id="MBL4917945.1"/>
    </source>
</evidence>
<accession>A0A8K0VDQ8</accession>
<feature type="domain" description="CobQ/CobB/MinD/ParA nucleotide binding" evidence="11">
    <location>
        <begin position="81"/>
        <end position="171"/>
    </location>
</feature>
<dbReference type="SUPFAM" id="SSF52317">
    <property type="entry name" value="Class I glutamine amidotransferase-like"/>
    <property type="match status" value="1"/>
</dbReference>
<comment type="caution">
    <text evidence="13">The sequence shown here is derived from an EMBL/GenBank/DDBJ whole genome shotgun (WGS) entry which is preliminary data.</text>
</comment>
<dbReference type="PANTHER" id="PTHR43873:SF1">
    <property type="entry name" value="COBYRINATE A,C-DIAMIDE SYNTHASE"/>
    <property type="match status" value="1"/>
</dbReference>
<keyword evidence="8" id="KW-0460">Magnesium</keyword>
<evidence type="ECO:0000256" key="2">
    <source>
        <dbReference type="ARBA" id="ARBA00004953"/>
    </source>
</evidence>
<evidence type="ECO:0000256" key="9">
    <source>
        <dbReference type="ARBA" id="ARBA00022962"/>
    </source>
</evidence>
<name>A0A8K0VDQ8_9RHOB</name>
<dbReference type="GO" id="GO:0042242">
    <property type="term" value="F:cobyrinic acid a,c-diamide synthase activity"/>
    <property type="evidence" value="ECO:0007669"/>
    <property type="project" value="InterPro"/>
</dbReference>
<dbReference type="NCBIfam" id="NF002204">
    <property type="entry name" value="PRK01077.1"/>
    <property type="match status" value="1"/>
</dbReference>
<keyword evidence="6" id="KW-0547">Nucleotide-binding</keyword>
<dbReference type="InterPro" id="IPR029062">
    <property type="entry name" value="Class_I_gatase-like"/>
</dbReference>
<dbReference type="GO" id="GO:0005524">
    <property type="term" value="F:ATP binding"/>
    <property type="evidence" value="ECO:0007669"/>
    <property type="project" value="UniProtKB-KW"/>
</dbReference>
<dbReference type="PANTHER" id="PTHR43873">
    <property type="entry name" value="COBYRINATE A,C-DIAMIDE SYNTHASE"/>
    <property type="match status" value="1"/>
</dbReference>
<dbReference type="InterPro" id="IPR004484">
    <property type="entry name" value="CbiA/CobB_synth"/>
</dbReference>
<evidence type="ECO:0000256" key="6">
    <source>
        <dbReference type="ARBA" id="ARBA00022741"/>
    </source>
</evidence>
<evidence type="ECO:0000256" key="4">
    <source>
        <dbReference type="ARBA" id="ARBA00022573"/>
    </source>
</evidence>
<gene>
    <name evidence="13" type="ORF">JL811_12025</name>
</gene>
<feature type="compositionally biased region" description="Gly residues" evidence="10">
    <location>
        <begin position="450"/>
        <end position="461"/>
    </location>
</feature>
<dbReference type="InterPro" id="IPR027417">
    <property type="entry name" value="P-loop_NTPase"/>
</dbReference>
<organism evidence="13 14">
    <name type="scientific">Szabonella alba</name>
    <dbReference type="NCBI Taxonomy" id="2804194"/>
    <lineage>
        <taxon>Bacteria</taxon>
        <taxon>Pseudomonadati</taxon>
        <taxon>Pseudomonadota</taxon>
        <taxon>Alphaproteobacteria</taxon>
        <taxon>Rhodobacterales</taxon>
        <taxon>Paracoccaceae</taxon>
        <taxon>Szabonella</taxon>
    </lineage>
</organism>
<dbReference type="PROSITE" id="PS51274">
    <property type="entry name" value="GATASE_COBBQ"/>
    <property type="match status" value="1"/>
</dbReference>
<dbReference type="Pfam" id="PF07685">
    <property type="entry name" value="GATase_3"/>
    <property type="match status" value="1"/>
</dbReference>
<keyword evidence="9" id="KW-0315">Glutamine amidotransferase</keyword>
<keyword evidence="7" id="KW-0067">ATP-binding</keyword>
<dbReference type="Gene3D" id="3.40.50.300">
    <property type="entry name" value="P-loop containing nucleotide triphosphate hydrolases"/>
    <property type="match status" value="1"/>
</dbReference>